<evidence type="ECO:0000313" key="6">
    <source>
        <dbReference type="EMBL" id="WAG62543.1"/>
    </source>
</evidence>
<evidence type="ECO:0000256" key="1">
    <source>
        <dbReference type="ARBA" id="ARBA00004141"/>
    </source>
</evidence>
<evidence type="ECO:0000256" key="3">
    <source>
        <dbReference type="ARBA" id="ARBA00022989"/>
    </source>
</evidence>
<dbReference type="InterPro" id="IPR021147">
    <property type="entry name" value="DUF697"/>
</dbReference>
<name>A0AA47I8F6_9CLOT</name>
<evidence type="ECO:0000259" key="5">
    <source>
        <dbReference type="Pfam" id="PF01926"/>
    </source>
</evidence>
<reference evidence="6" key="1">
    <citation type="submission" date="2021-11" db="EMBL/GenBank/DDBJ databases">
        <title>Clostridia strains as spoilage organisms.</title>
        <authorList>
            <person name="Wambui J."/>
            <person name="Stevens M.J.A."/>
            <person name="Stephan R."/>
        </authorList>
    </citation>
    <scope>NUCLEOTIDE SEQUENCE</scope>
    <source>
        <strain evidence="6">CF009</strain>
    </source>
</reference>
<dbReference type="CDD" id="cd00882">
    <property type="entry name" value="Ras_like_GTPase"/>
    <property type="match status" value="1"/>
</dbReference>
<dbReference type="Pfam" id="PF01926">
    <property type="entry name" value="MMR_HSR1"/>
    <property type="match status" value="1"/>
</dbReference>
<evidence type="ECO:0000256" key="4">
    <source>
        <dbReference type="ARBA" id="ARBA00023136"/>
    </source>
</evidence>
<dbReference type="RefSeq" id="WP_216126773.1">
    <property type="nucleotide sequence ID" value="NZ_CP086239.1"/>
</dbReference>
<feature type="domain" description="G" evidence="5">
    <location>
        <begin position="26"/>
        <end position="147"/>
    </location>
</feature>
<proteinExistence type="predicted"/>
<dbReference type="Pfam" id="PF05128">
    <property type="entry name" value="DUF697"/>
    <property type="match status" value="1"/>
</dbReference>
<evidence type="ECO:0000313" key="7">
    <source>
        <dbReference type="Proteomes" id="UP001164733"/>
    </source>
</evidence>
<dbReference type="PANTHER" id="PTHR11649:SF13">
    <property type="entry name" value="ENGB-TYPE G DOMAIN-CONTAINING PROTEIN"/>
    <property type="match status" value="1"/>
</dbReference>
<gene>
    <name evidence="6" type="ORF">LL038_10005</name>
</gene>
<sequence length="374" mass="41798">MDFKADDFNFEEEYSKIKSSIKRPNILLCGATGVGKSSVINKVFGRNVAEVGSGQAVTRGITKYQDENLDINLYDSEGYEIGSIAQSDFHKNIIGFIDDQRIKSHNLSEQIHMAWYCISAGNKRITELDFEVIREIQKKNVKVAVLFTQIDSVDEEELNDISNTLQQGINNIESFNLSIYNEVPKEYLDWEKLMKWSVENLDESLREGFLNSTIIGLEEKKKHIRKVVIPRYAVSAAGIAISPVPLSDSALLMPLQTTMALHIFNIWGVNKNKQAIKTLLSATIISQLGKSVAKMLAGNIFKLLPGFGDVVGGAINTVVASSLTYTIGYAISEICYKYSESVLKGENIDILEFFTFSNIEEQLKHFSKANNRGV</sequence>
<dbReference type="AlphaFoldDB" id="A0AA47I8F6"/>
<dbReference type="InterPro" id="IPR006073">
    <property type="entry name" value="GTP-bd"/>
</dbReference>
<organism evidence="6 7">
    <name type="scientific">Clostridium estertheticum</name>
    <dbReference type="NCBI Taxonomy" id="238834"/>
    <lineage>
        <taxon>Bacteria</taxon>
        <taxon>Bacillati</taxon>
        <taxon>Bacillota</taxon>
        <taxon>Clostridia</taxon>
        <taxon>Eubacteriales</taxon>
        <taxon>Clostridiaceae</taxon>
        <taxon>Clostridium</taxon>
    </lineage>
</organism>
<keyword evidence="2" id="KW-0812">Transmembrane</keyword>
<evidence type="ECO:0000256" key="2">
    <source>
        <dbReference type="ARBA" id="ARBA00022692"/>
    </source>
</evidence>
<keyword evidence="4" id="KW-0472">Membrane</keyword>
<dbReference type="PANTHER" id="PTHR11649">
    <property type="entry name" value="MSS1/TRME-RELATED GTP-BINDING PROTEIN"/>
    <property type="match status" value="1"/>
</dbReference>
<dbReference type="GO" id="GO:0016020">
    <property type="term" value="C:membrane"/>
    <property type="evidence" value="ECO:0007669"/>
    <property type="project" value="UniProtKB-SubCell"/>
</dbReference>
<keyword evidence="3" id="KW-1133">Transmembrane helix</keyword>
<protein>
    <submittedName>
        <fullName evidence="6">GTP-binding DUF697 domain-containing protein</fullName>
    </submittedName>
</protein>
<dbReference type="GO" id="GO:0005525">
    <property type="term" value="F:GTP binding"/>
    <property type="evidence" value="ECO:0007669"/>
    <property type="project" value="InterPro"/>
</dbReference>
<dbReference type="Proteomes" id="UP001164733">
    <property type="component" value="Chromosome"/>
</dbReference>
<comment type="subcellular location">
    <subcellularLocation>
        <location evidence="1">Membrane</location>
        <topology evidence="1">Multi-pass membrane protein</topology>
    </subcellularLocation>
</comment>
<accession>A0AA47I8F6</accession>
<dbReference type="EMBL" id="CP086239">
    <property type="protein sequence ID" value="WAG62543.1"/>
    <property type="molecule type" value="Genomic_DNA"/>
</dbReference>